<evidence type="ECO:0000313" key="1">
    <source>
        <dbReference type="EMBL" id="KAH7854488.1"/>
    </source>
</evidence>
<accession>A0ACB7YMT0</accession>
<comment type="caution">
    <text evidence="1">The sequence shown here is derived from an EMBL/GenBank/DDBJ whole genome shotgun (WGS) entry which is preliminary data.</text>
</comment>
<protein>
    <submittedName>
        <fullName evidence="1">Uncharacterized protein</fullName>
    </submittedName>
</protein>
<sequence>MSTANVTPARAGRAATADLADLLLRSTRRRLVQVSKSRIGCRSSASFAKSINASLSWSYNEHSFSHLLHWLKRFSHSFTNFWFSSANFFNA</sequence>
<keyword evidence="2" id="KW-1185">Reference proteome</keyword>
<name>A0ACB7YMT0_9ERIC</name>
<dbReference type="EMBL" id="CM037161">
    <property type="protein sequence ID" value="KAH7854488.1"/>
    <property type="molecule type" value="Genomic_DNA"/>
</dbReference>
<evidence type="ECO:0000313" key="2">
    <source>
        <dbReference type="Proteomes" id="UP000828048"/>
    </source>
</evidence>
<reference evidence="1 2" key="1">
    <citation type="journal article" date="2021" name="Hortic Res">
        <title>High-quality reference genome and annotation aids understanding of berry development for evergreen blueberry (Vaccinium darrowii).</title>
        <authorList>
            <person name="Yu J."/>
            <person name="Hulse-Kemp A.M."/>
            <person name="Babiker E."/>
            <person name="Staton M."/>
        </authorList>
    </citation>
    <scope>NUCLEOTIDE SEQUENCE [LARGE SCALE GENOMIC DNA]</scope>
    <source>
        <strain evidence="2">cv. NJ 8807/NJ 8810</strain>
        <tissue evidence="1">Young leaf</tissue>
    </source>
</reference>
<organism evidence="1 2">
    <name type="scientific">Vaccinium darrowii</name>
    <dbReference type="NCBI Taxonomy" id="229202"/>
    <lineage>
        <taxon>Eukaryota</taxon>
        <taxon>Viridiplantae</taxon>
        <taxon>Streptophyta</taxon>
        <taxon>Embryophyta</taxon>
        <taxon>Tracheophyta</taxon>
        <taxon>Spermatophyta</taxon>
        <taxon>Magnoliopsida</taxon>
        <taxon>eudicotyledons</taxon>
        <taxon>Gunneridae</taxon>
        <taxon>Pentapetalae</taxon>
        <taxon>asterids</taxon>
        <taxon>Ericales</taxon>
        <taxon>Ericaceae</taxon>
        <taxon>Vaccinioideae</taxon>
        <taxon>Vaccinieae</taxon>
        <taxon>Vaccinium</taxon>
    </lineage>
</organism>
<gene>
    <name evidence="1" type="ORF">Vadar_014391</name>
</gene>
<dbReference type="Proteomes" id="UP000828048">
    <property type="component" value="Chromosome 11"/>
</dbReference>
<proteinExistence type="predicted"/>